<dbReference type="InterPro" id="IPR019180">
    <property type="entry name" value="Oxidoreductase-like_N"/>
</dbReference>
<dbReference type="OrthoDB" id="10064411at2759"/>
<dbReference type="InterPro" id="IPR039251">
    <property type="entry name" value="OXLD1"/>
</dbReference>
<name>A0A9P0H1K9_NEZVI</name>
<organism evidence="2 3">
    <name type="scientific">Nezara viridula</name>
    <name type="common">Southern green stink bug</name>
    <name type="synonym">Cimex viridulus</name>
    <dbReference type="NCBI Taxonomy" id="85310"/>
    <lineage>
        <taxon>Eukaryota</taxon>
        <taxon>Metazoa</taxon>
        <taxon>Ecdysozoa</taxon>
        <taxon>Arthropoda</taxon>
        <taxon>Hexapoda</taxon>
        <taxon>Insecta</taxon>
        <taxon>Pterygota</taxon>
        <taxon>Neoptera</taxon>
        <taxon>Paraneoptera</taxon>
        <taxon>Hemiptera</taxon>
        <taxon>Heteroptera</taxon>
        <taxon>Panheteroptera</taxon>
        <taxon>Pentatomomorpha</taxon>
        <taxon>Pentatomoidea</taxon>
        <taxon>Pentatomidae</taxon>
        <taxon>Pentatominae</taxon>
        <taxon>Nezara</taxon>
    </lineage>
</organism>
<evidence type="ECO:0000259" key="1">
    <source>
        <dbReference type="Pfam" id="PF09791"/>
    </source>
</evidence>
<accession>A0A9P0H1K9</accession>
<dbReference type="Pfam" id="PF09791">
    <property type="entry name" value="Oxidored-like"/>
    <property type="match status" value="1"/>
</dbReference>
<protein>
    <recommendedName>
        <fullName evidence="1">Oxidoreductase-like domain-containing protein</fullName>
    </recommendedName>
</protein>
<dbReference type="PANTHER" id="PTHR21193:SF3">
    <property type="entry name" value="OXIDOREDUCTASE-LIKE DOMAIN-CONTAINING PROTEIN 1"/>
    <property type="match status" value="1"/>
</dbReference>
<evidence type="ECO:0000313" key="2">
    <source>
        <dbReference type="EMBL" id="CAH1389835.1"/>
    </source>
</evidence>
<sequence>MPVMKHMPKKFLSSYLYKKDSMLLVSSLSENYLHTNIINSSKDSKNSKDTQIPHIPEPPTNCCMSGCANCVWIKYAEDLSKIFDDAENKVKEIILSKVDDPNMKAFLLMELRSMKFKK</sequence>
<dbReference type="AlphaFoldDB" id="A0A9P0H1K9"/>
<feature type="domain" description="Oxidoreductase-like" evidence="1">
    <location>
        <begin position="51"/>
        <end position="81"/>
    </location>
</feature>
<dbReference type="GO" id="GO:0005739">
    <property type="term" value="C:mitochondrion"/>
    <property type="evidence" value="ECO:0007669"/>
    <property type="project" value="TreeGrafter"/>
</dbReference>
<dbReference type="PANTHER" id="PTHR21193">
    <property type="entry name" value="OXIDOREDUCTASE-LIKE DOMAIN-CONTAINING PROTEIN 1"/>
    <property type="match status" value="1"/>
</dbReference>
<gene>
    <name evidence="2" type="ORF">NEZAVI_LOCUS1139</name>
</gene>
<proteinExistence type="predicted"/>
<keyword evidence="3" id="KW-1185">Reference proteome</keyword>
<dbReference type="Proteomes" id="UP001152798">
    <property type="component" value="Chromosome 1"/>
</dbReference>
<reference evidence="2" key="1">
    <citation type="submission" date="2022-01" db="EMBL/GenBank/DDBJ databases">
        <authorList>
            <person name="King R."/>
        </authorList>
    </citation>
    <scope>NUCLEOTIDE SEQUENCE</scope>
</reference>
<evidence type="ECO:0000313" key="3">
    <source>
        <dbReference type="Proteomes" id="UP001152798"/>
    </source>
</evidence>
<dbReference type="EMBL" id="OV725077">
    <property type="protein sequence ID" value="CAH1389835.1"/>
    <property type="molecule type" value="Genomic_DNA"/>
</dbReference>